<dbReference type="EMBL" id="CP090169">
    <property type="protein sequence ID" value="UJO19761.1"/>
    <property type="molecule type" value="Genomic_DNA"/>
</dbReference>
<evidence type="ECO:0000256" key="1">
    <source>
        <dbReference type="SAM" id="SignalP"/>
    </source>
</evidence>
<evidence type="ECO:0000313" key="2">
    <source>
        <dbReference type="EMBL" id="UJO19761.1"/>
    </source>
</evidence>
<dbReference type="OMA" id="MLIFTCP"/>
<keyword evidence="3" id="KW-1185">Reference proteome</keyword>
<feature type="signal peptide" evidence="1">
    <location>
        <begin position="1"/>
        <end position="19"/>
    </location>
</feature>
<protein>
    <submittedName>
        <fullName evidence="2">Uncharacterized protein</fullName>
    </submittedName>
</protein>
<feature type="chain" id="PRO_5040439950" evidence="1">
    <location>
        <begin position="20"/>
        <end position="164"/>
    </location>
</feature>
<organism evidence="2 3">
    <name type="scientific">Passalora fulva</name>
    <name type="common">Tomato leaf mold</name>
    <name type="synonym">Cladosporium fulvum</name>
    <dbReference type="NCBI Taxonomy" id="5499"/>
    <lineage>
        <taxon>Eukaryota</taxon>
        <taxon>Fungi</taxon>
        <taxon>Dikarya</taxon>
        <taxon>Ascomycota</taxon>
        <taxon>Pezizomycotina</taxon>
        <taxon>Dothideomycetes</taxon>
        <taxon>Dothideomycetidae</taxon>
        <taxon>Mycosphaerellales</taxon>
        <taxon>Mycosphaerellaceae</taxon>
        <taxon>Fulvia</taxon>
    </lineage>
</organism>
<keyword evidence="1" id="KW-0732">Signal</keyword>
<sequence length="164" mass="17538">MSRLSSLLVAASLVLSTAASPTMHVYKNCSPSQQTYIADRLEAAMAVMEPVARARNRPDDKLEAQHGGILTQAEKDAVTDVYARAFHNPPTLVFTCPKRGSELEKICEASLGPEDVGEKTGVSFMVREGNELVLCPAPEVGIDLATINEVAIVAAIVTATLEEQ</sequence>
<gene>
    <name evidence="2" type="ORF">CLAFUR5_10263</name>
</gene>
<accession>A0A9Q8PC40</accession>
<proteinExistence type="predicted"/>
<name>A0A9Q8PC40_PASFU</name>
<reference evidence="2" key="2">
    <citation type="journal article" date="2022" name="Microb. Genom.">
        <title>A chromosome-scale genome assembly of the tomato pathogen Cladosporium fulvum reveals a compartmentalized genome architecture and the presence of a dispensable chromosome.</title>
        <authorList>
            <person name="Zaccaron A.Z."/>
            <person name="Chen L.H."/>
            <person name="Samaras A."/>
            <person name="Stergiopoulos I."/>
        </authorList>
    </citation>
    <scope>NUCLEOTIDE SEQUENCE</scope>
    <source>
        <strain evidence="2">Race5_Kim</strain>
    </source>
</reference>
<dbReference type="RefSeq" id="XP_047764127.1">
    <property type="nucleotide sequence ID" value="XM_047909411.1"/>
</dbReference>
<evidence type="ECO:0000313" key="3">
    <source>
        <dbReference type="Proteomes" id="UP000756132"/>
    </source>
</evidence>
<dbReference type="GeneID" id="71990141"/>
<reference evidence="2" key="1">
    <citation type="submission" date="2021-12" db="EMBL/GenBank/DDBJ databases">
        <authorList>
            <person name="Zaccaron A."/>
            <person name="Stergiopoulos I."/>
        </authorList>
    </citation>
    <scope>NUCLEOTIDE SEQUENCE</scope>
    <source>
        <strain evidence="2">Race5_Kim</strain>
    </source>
</reference>
<dbReference type="KEGG" id="ffu:CLAFUR5_10263"/>
<dbReference type="Proteomes" id="UP000756132">
    <property type="component" value="Chromosome 7"/>
</dbReference>
<dbReference type="OrthoDB" id="10417548at2759"/>
<dbReference type="AlphaFoldDB" id="A0A9Q8PC40"/>